<evidence type="ECO:0000313" key="2">
    <source>
        <dbReference type="EMBL" id="PPK85798.1"/>
    </source>
</evidence>
<keyword evidence="1 2" id="KW-0378">Hydrolase</keyword>
<dbReference type="InterPro" id="IPR023214">
    <property type="entry name" value="HAD_sf"/>
</dbReference>
<dbReference type="InterPro" id="IPR036412">
    <property type="entry name" value="HAD-like_sf"/>
</dbReference>
<dbReference type="AlphaFoldDB" id="A0A2S6I3N0"/>
<proteinExistence type="predicted"/>
<keyword evidence="3" id="KW-1185">Reference proteome</keyword>
<reference evidence="2 3" key="1">
    <citation type="submission" date="2018-02" db="EMBL/GenBank/DDBJ databases">
        <title>Genomic Encyclopedia of Archaeal and Bacterial Type Strains, Phase II (KMG-II): from individual species to whole genera.</title>
        <authorList>
            <person name="Goeker M."/>
        </authorList>
    </citation>
    <scope>NUCLEOTIDE SEQUENCE [LARGE SCALE GENOMIC DNA]</scope>
    <source>
        <strain evidence="2 3">DSM 29526</strain>
    </source>
</reference>
<dbReference type="Gene3D" id="3.40.50.1000">
    <property type="entry name" value="HAD superfamily/HAD-like"/>
    <property type="match status" value="1"/>
</dbReference>
<evidence type="ECO:0000256" key="1">
    <source>
        <dbReference type="ARBA" id="ARBA00022801"/>
    </source>
</evidence>
<dbReference type="OrthoDB" id="6101375at2"/>
<dbReference type="GO" id="GO:0016787">
    <property type="term" value="F:hydrolase activity"/>
    <property type="evidence" value="ECO:0007669"/>
    <property type="project" value="UniProtKB-KW"/>
</dbReference>
<organism evidence="2 3">
    <name type="scientific">Neolewinella xylanilytica</name>
    <dbReference type="NCBI Taxonomy" id="1514080"/>
    <lineage>
        <taxon>Bacteria</taxon>
        <taxon>Pseudomonadati</taxon>
        <taxon>Bacteroidota</taxon>
        <taxon>Saprospiria</taxon>
        <taxon>Saprospirales</taxon>
        <taxon>Lewinellaceae</taxon>
        <taxon>Neolewinella</taxon>
    </lineage>
</organism>
<dbReference type="InterPro" id="IPR051540">
    <property type="entry name" value="S-2-haloacid_dehalogenase"/>
</dbReference>
<dbReference type="Proteomes" id="UP000237662">
    <property type="component" value="Unassembled WGS sequence"/>
</dbReference>
<dbReference type="EMBL" id="PTJC01000006">
    <property type="protein sequence ID" value="PPK85798.1"/>
    <property type="molecule type" value="Genomic_DNA"/>
</dbReference>
<dbReference type="Pfam" id="PF00702">
    <property type="entry name" value="Hydrolase"/>
    <property type="match status" value="1"/>
</dbReference>
<accession>A0A2S6I3N0</accession>
<dbReference type="Gene3D" id="1.10.150.240">
    <property type="entry name" value="Putative phosphatase, domain 2"/>
    <property type="match status" value="1"/>
</dbReference>
<dbReference type="SUPFAM" id="SSF56784">
    <property type="entry name" value="HAD-like"/>
    <property type="match status" value="1"/>
</dbReference>
<sequence>MDRIRTIAFDADDTLWVNEPFFREAEATFCGLLEDYLPHHSVHRELFSTEIANLPLYGYGIKAFTLSMVETILRITDGKAPGHIVDRALQIGKEMLQKPVELLAGVEETLERLGPDYRLVLATKGDLLDQERKLEKSGLAGYFHHIEVMSDKQTGNYERLIAHLDCRPEQFMMVGNSVKSDIIPVLRLGGYAVHVPFHTTWVHEEATYEEANPRFLEARSISEIFDLLP</sequence>
<name>A0A2S6I3N0_9BACT</name>
<gene>
    <name evidence="2" type="ORF">CLV84_2705</name>
</gene>
<dbReference type="RefSeq" id="WP_104420285.1">
    <property type="nucleotide sequence ID" value="NZ_PTJC01000006.1"/>
</dbReference>
<comment type="caution">
    <text evidence="2">The sequence shown here is derived from an EMBL/GenBank/DDBJ whole genome shotgun (WGS) entry which is preliminary data.</text>
</comment>
<dbReference type="PANTHER" id="PTHR43316:SF8">
    <property type="entry name" value="HAD FAMILY HYDROLASE"/>
    <property type="match status" value="1"/>
</dbReference>
<dbReference type="PANTHER" id="PTHR43316">
    <property type="entry name" value="HYDROLASE, HALOACID DELAHOGENASE-RELATED"/>
    <property type="match status" value="1"/>
</dbReference>
<dbReference type="InterPro" id="IPR023198">
    <property type="entry name" value="PGP-like_dom2"/>
</dbReference>
<protein>
    <submittedName>
        <fullName evidence="2">Putative hydrolase of the HAD superfamily</fullName>
    </submittedName>
</protein>
<evidence type="ECO:0000313" key="3">
    <source>
        <dbReference type="Proteomes" id="UP000237662"/>
    </source>
</evidence>